<evidence type="ECO:0000313" key="2">
    <source>
        <dbReference type="Proteomes" id="UP000050791"/>
    </source>
</evidence>
<reference evidence="3" key="1">
    <citation type="submission" date="2023-11" db="UniProtKB">
        <authorList>
            <consortium name="WormBaseParasite"/>
        </authorList>
    </citation>
    <scope>IDENTIFICATION</scope>
</reference>
<evidence type="ECO:0000256" key="1">
    <source>
        <dbReference type="SAM" id="Phobius"/>
    </source>
</evidence>
<evidence type="ECO:0000313" key="3">
    <source>
        <dbReference type="WBParaSite" id="SMTH1_99090.1"/>
    </source>
</evidence>
<dbReference type="Proteomes" id="UP000050791">
    <property type="component" value="Unassembled WGS sequence"/>
</dbReference>
<keyword evidence="1" id="KW-0472">Membrane</keyword>
<name>A0AA85C4D7_9TREM</name>
<accession>A0AA85C4D7</accession>
<keyword evidence="1" id="KW-0812">Transmembrane</keyword>
<feature type="transmembrane region" description="Helical" evidence="1">
    <location>
        <begin position="106"/>
        <end position="127"/>
    </location>
</feature>
<sequence length="881" mass="103614">MCNQCVTIKLNYTNYSIIQFIIHYINDYYYYLINYQKYYLKSSSSLSTSTSSSSSSLWLLWKSKNISKKQCYLIKNNKFIKQENFYSVYNTTNKTTTTNTIYNKSFICLCIMMIFCVQMSISLTTGIKISNQFIDSSTSNNNNNNINGYEFMNIELLRHMGEETLRTGGVITQLFDAIEFSVVHQRSTSYLSIQYFIGYNRSLWFTVTPCTNLLNRIEFVGSSAYSEPWEESKDYGLQLSKSDIYSVNWPQQKIRVEPFPSETKLPNFTLINQGDTILGLTRSRLHFTQIKYKTDSLNVRLYGNIGDAYNVRLSTRSSPKHALDGYPELDKTSTISVCLVQNTNDTLDISWKGVMHNSMQINYCVVINANENLYYECTAMSRLNQLFNYHTNEKFERPKIFQDTDYLRPKLIDNYVYKCGTKSMIRIRLTSTLSQILNDLHRNHSLKLFINVYAINKRMDISTAYPVKMIQYSIQNCQSKRYINNIKLINKLYYNQFYWNSDVLFKMEFNGQLFQLYYQPCRLPENQFTEFYYDNINLQTLCEYPINSHRVLRMCLDSGNGVYYLQLNGNPNFENKQPVGRYFFLGPNTNSLLPQKPKYTYFPTDISTIIIQPSSNQTIFQIPSPFLQQHLRHYRFTNHRIKRNNYDQLYLNIKLKSKQINNYLMKTITTILLNNSNNNNFVNIPNLLKRPFRNTPMKNGFQIGVECTSHQVYISLKIHVNPQNYWIYTLPVLNDPINNINLMWDYLNNNMTDYCEFPKHTLSKQIKQTIKPIYCQTTQGMHSLELTIPAYHRNDYPRFYLILIYVSNNDDINGKYKQLFVRQLLDTCNIISNGCYPNVPTDCRQNYPKYLPYTFDPLMSSSVILNSNSSNQIPVCMIDEY</sequence>
<keyword evidence="1" id="KW-1133">Transmembrane helix</keyword>
<proteinExistence type="predicted"/>
<organism evidence="2 3">
    <name type="scientific">Schistosoma mattheei</name>
    <dbReference type="NCBI Taxonomy" id="31246"/>
    <lineage>
        <taxon>Eukaryota</taxon>
        <taxon>Metazoa</taxon>
        <taxon>Spiralia</taxon>
        <taxon>Lophotrochozoa</taxon>
        <taxon>Platyhelminthes</taxon>
        <taxon>Trematoda</taxon>
        <taxon>Digenea</taxon>
        <taxon>Strigeidida</taxon>
        <taxon>Schistosomatoidea</taxon>
        <taxon>Schistosomatidae</taxon>
        <taxon>Schistosoma</taxon>
    </lineage>
</organism>
<protein>
    <submittedName>
        <fullName evidence="3">Uncharacterized protein</fullName>
    </submittedName>
</protein>
<dbReference type="WBParaSite" id="SMTH1_99090.1">
    <property type="protein sequence ID" value="SMTH1_99090.1"/>
    <property type="gene ID" value="SMTH1_99090"/>
</dbReference>
<dbReference type="AlphaFoldDB" id="A0AA85C4D7"/>